<dbReference type="SUPFAM" id="SSF50969">
    <property type="entry name" value="YVTN repeat-like/Quinoprotein amine dehydrogenase"/>
    <property type="match status" value="1"/>
</dbReference>
<gene>
    <name evidence="1" type="ORF">GCM10023149_08870</name>
</gene>
<protein>
    <recommendedName>
        <fullName evidence="3">YncE family protein</fullName>
    </recommendedName>
</protein>
<sequence length="385" mass="42952">MMMKYNNVLLRYTYLLAVLLSITLMSACRKEHSVTPEQETTLFTPDPANTLKGMYLLNEGNMNMNKASLDYVDFTTGIYRKNIYGQANPSVVKGLGDVGNDIGVYGSKLYVVVNVSNKLEILDVKTSKSIKKLDIINCRYVTFHNGKAYVSAYLGKVGDPKAPNGIVAEIDTATLQITRQVIVGRQPEEMAIVGDKLYIANSGGYSPAKYESTVSVIDLNSFTEVKRIEVAINLDRVKADRYGDLYVTSRGDYYNIPSKLFVIDTHTDAVKKVFDIAASNLCIDDDVAYLYATEWSYPLQKNIISYNMINVKDETLLDKKFITDGTEKQIAIPYGIMVNPVTKEVFVTDAKDYVTPGTLYCFDPAGKKKWQVTTGDIPAHMAFVH</sequence>
<dbReference type="Proteomes" id="UP001500582">
    <property type="component" value="Unassembled WGS sequence"/>
</dbReference>
<dbReference type="InterPro" id="IPR051200">
    <property type="entry name" value="Host-pathogen_enzymatic-act"/>
</dbReference>
<dbReference type="InterPro" id="IPR011044">
    <property type="entry name" value="Quino_amine_DH_bsu"/>
</dbReference>
<dbReference type="PANTHER" id="PTHR47197:SF3">
    <property type="entry name" value="DIHYDRO-HEME D1 DEHYDROGENASE"/>
    <property type="match status" value="1"/>
</dbReference>
<dbReference type="Gene3D" id="2.130.10.10">
    <property type="entry name" value="YVTN repeat-like/Quinoprotein amine dehydrogenase"/>
    <property type="match status" value="1"/>
</dbReference>
<proteinExistence type="predicted"/>
<dbReference type="RefSeq" id="WP_345209795.1">
    <property type="nucleotide sequence ID" value="NZ_BAABFT010000002.1"/>
</dbReference>
<dbReference type="InterPro" id="IPR031815">
    <property type="entry name" value="DUF5074"/>
</dbReference>
<dbReference type="PANTHER" id="PTHR47197">
    <property type="entry name" value="PROTEIN NIRF"/>
    <property type="match status" value="1"/>
</dbReference>
<dbReference type="InterPro" id="IPR015943">
    <property type="entry name" value="WD40/YVTN_repeat-like_dom_sf"/>
</dbReference>
<evidence type="ECO:0008006" key="3">
    <source>
        <dbReference type="Google" id="ProtNLM"/>
    </source>
</evidence>
<comment type="caution">
    <text evidence="1">The sequence shown here is derived from an EMBL/GenBank/DDBJ whole genome shotgun (WGS) entry which is preliminary data.</text>
</comment>
<organism evidence="1 2">
    <name type="scientific">Mucilaginibacter gynuensis</name>
    <dbReference type="NCBI Taxonomy" id="1302236"/>
    <lineage>
        <taxon>Bacteria</taxon>
        <taxon>Pseudomonadati</taxon>
        <taxon>Bacteroidota</taxon>
        <taxon>Sphingobacteriia</taxon>
        <taxon>Sphingobacteriales</taxon>
        <taxon>Sphingobacteriaceae</taxon>
        <taxon>Mucilaginibacter</taxon>
    </lineage>
</organism>
<accession>A0ABP8FYD5</accession>
<dbReference type="EMBL" id="BAABFT010000002">
    <property type="protein sequence ID" value="GAA4313206.1"/>
    <property type="molecule type" value="Genomic_DNA"/>
</dbReference>
<dbReference type="PROSITE" id="PS51257">
    <property type="entry name" value="PROKAR_LIPOPROTEIN"/>
    <property type="match status" value="1"/>
</dbReference>
<keyword evidence="2" id="KW-1185">Reference proteome</keyword>
<dbReference type="Pfam" id="PF16819">
    <property type="entry name" value="DUF5074"/>
    <property type="match status" value="1"/>
</dbReference>
<evidence type="ECO:0000313" key="2">
    <source>
        <dbReference type="Proteomes" id="UP001500582"/>
    </source>
</evidence>
<reference evidence="2" key="1">
    <citation type="journal article" date="2019" name="Int. J. Syst. Evol. Microbiol.">
        <title>The Global Catalogue of Microorganisms (GCM) 10K type strain sequencing project: providing services to taxonomists for standard genome sequencing and annotation.</title>
        <authorList>
            <consortium name="The Broad Institute Genomics Platform"/>
            <consortium name="The Broad Institute Genome Sequencing Center for Infectious Disease"/>
            <person name="Wu L."/>
            <person name="Ma J."/>
        </authorList>
    </citation>
    <scope>NUCLEOTIDE SEQUENCE [LARGE SCALE GENOMIC DNA]</scope>
    <source>
        <strain evidence="2">JCM 17705</strain>
    </source>
</reference>
<name>A0ABP8FYD5_9SPHI</name>
<evidence type="ECO:0000313" key="1">
    <source>
        <dbReference type="EMBL" id="GAA4313206.1"/>
    </source>
</evidence>